<feature type="region of interest" description="Disordered" evidence="8">
    <location>
        <begin position="374"/>
        <end position="402"/>
    </location>
</feature>
<evidence type="ECO:0000256" key="5">
    <source>
        <dbReference type="ARBA" id="ARBA00023163"/>
    </source>
</evidence>
<dbReference type="GO" id="GO:0003677">
    <property type="term" value="F:DNA binding"/>
    <property type="evidence" value="ECO:0007669"/>
    <property type="project" value="UniProtKB-KW"/>
</dbReference>
<dbReference type="AlphaFoldDB" id="A0A0C3QD39"/>
<dbReference type="SMART" id="SM00066">
    <property type="entry name" value="GAL4"/>
    <property type="match status" value="1"/>
</dbReference>
<evidence type="ECO:0000256" key="7">
    <source>
        <dbReference type="ARBA" id="ARBA00040903"/>
    </source>
</evidence>
<keyword evidence="3" id="KW-0805">Transcription regulation</keyword>
<dbReference type="InterPro" id="IPR036864">
    <property type="entry name" value="Zn2-C6_fun-type_DNA-bd_sf"/>
</dbReference>
<dbReference type="Proteomes" id="UP000054248">
    <property type="component" value="Unassembled WGS sequence"/>
</dbReference>
<keyword evidence="2" id="KW-0862">Zinc</keyword>
<evidence type="ECO:0000256" key="6">
    <source>
        <dbReference type="ARBA" id="ARBA00023242"/>
    </source>
</evidence>
<keyword evidence="5" id="KW-0804">Transcription</keyword>
<reference evidence="11" key="2">
    <citation type="submission" date="2015-01" db="EMBL/GenBank/DDBJ databases">
        <title>Evolutionary Origins and Diversification of the Mycorrhizal Mutualists.</title>
        <authorList>
            <consortium name="DOE Joint Genome Institute"/>
            <consortium name="Mycorrhizal Genomics Consortium"/>
            <person name="Kohler A."/>
            <person name="Kuo A."/>
            <person name="Nagy L.G."/>
            <person name="Floudas D."/>
            <person name="Copeland A."/>
            <person name="Barry K.W."/>
            <person name="Cichocki N."/>
            <person name="Veneault-Fourrey C."/>
            <person name="LaButti K."/>
            <person name="Lindquist E.A."/>
            <person name="Lipzen A."/>
            <person name="Lundell T."/>
            <person name="Morin E."/>
            <person name="Murat C."/>
            <person name="Riley R."/>
            <person name="Ohm R."/>
            <person name="Sun H."/>
            <person name="Tunlid A."/>
            <person name="Henrissat B."/>
            <person name="Grigoriev I.V."/>
            <person name="Hibbett D.S."/>
            <person name="Martin F."/>
        </authorList>
    </citation>
    <scope>NUCLEOTIDE SEQUENCE [LARGE SCALE GENOMIC DNA]</scope>
    <source>
        <strain evidence="11">MUT 4182</strain>
    </source>
</reference>
<name>A0A0C3QD39_9AGAM</name>
<keyword evidence="11" id="KW-1185">Reference proteome</keyword>
<dbReference type="SUPFAM" id="SSF57701">
    <property type="entry name" value="Zn2/Cys6 DNA-binding domain"/>
    <property type="match status" value="1"/>
</dbReference>
<keyword evidence="1" id="KW-0479">Metal-binding</keyword>
<gene>
    <name evidence="10" type="ORF">M407DRAFT_110022</name>
</gene>
<organism evidence="10 11">
    <name type="scientific">Tulasnella calospora MUT 4182</name>
    <dbReference type="NCBI Taxonomy" id="1051891"/>
    <lineage>
        <taxon>Eukaryota</taxon>
        <taxon>Fungi</taxon>
        <taxon>Dikarya</taxon>
        <taxon>Basidiomycota</taxon>
        <taxon>Agaricomycotina</taxon>
        <taxon>Agaricomycetes</taxon>
        <taxon>Cantharellales</taxon>
        <taxon>Tulasnellaceae</taxon>
        <taxon>Tulasnella</taxon>
    </lineage>
</organism>
<dbReference type="OrthoDB" id="5575144at2759"/>
<evidence type="ECO:0000256" key="4">
    <source>
        <dbReference type="ARBA" id="ARBA00023125"/>
    </source>
</evidence>
<feature type="region of interest" description="Disordered" evidence="8">
    <location>
        <begin position="299"/>
        <end position="335"/>
    </location>
</feature>
<feature type="compositionally biased region" description="Basic residues" evidence="8">
    <location>
        <begin position="35"/>
        <end position="49"/>
    </location>
</feature>
<accession>A0A0C3QD39</accession>
<dbReference type="Gene3D" id="4.10.240.10">
    <property type="entry name" value="Zn(2)-C6 fungal-type DNA-binding domain"/>
    <property type="match status" value="1"/>
</dbReference>
<dbReference type="PANTHER" id="PTHR47659:SF7">
    <property type="entry name" value="FUNGAL TRANSCRIPTIONAL REGULATORY PROTEIN, N-TERMINAL DOMAIN-CONTAINING PROTEIN"/>
    <property type="match status" value="1"/>
</dbReference>
<feature type="domain" description="Zn(2)-C6 fungal-type" evidence="9">
    <location>
        <begin position="200"/>
        <end position="229"/>
    </location>
</feature>
<keyword evidence="4" id="KW-0238">DNA-binding</keyword>
<evidence type="ECO:0000256" key="1">
    <source>
        <dbReference type="ARBA" id="ARBA00022723"/>
    </source>
</evidence>
<sequence>MPSTTSFQSQQQAVDSQRHRSPPPPQQSSADQIPHPHHSARQQAQHHHQQSYATTSTPQQYASYYATHHHLVDHPTDGTPLHDPQAQQQSLRQEQHPLVDSEGLAAAELLAAFPQSEAVDAASSPDVSNLPQAAAAALTAQEAASADASHPMQHHPSTAQAIALPFPPPGSVPIAYFAGPNGSIIAIPQLKAKRRQVKNACTNCQKACKKCDEVRPCTRCVKYGIDKECIDSQRKERKKGIKRGPYKKREPKNLEEEDPTLPQGSGNLAATHILTPDNAAAFQLGGTVIYSYTPAMVQSNASGSATSSPSPNLPQSPTHHPQASSSSSPSSAQHHIQIQPAMLPTQMQFQKGPDGSLQYPPQYYIATQPVVASSGSGMEENANGEGSSSAGPSGQQVQIQPHGFPLQYFSQMAYAGFPTTGYVVQQPGAGSSKGSWVPRD</sequence>
<feature type="compositionally biased region" description="Polar residues" evidence="8">
    <location>
        <begin position="384"/>
        <end position="399"/>
    </location>
</feature>
<dbReference type="HOGENOM" id="CLU_622858_0_0_1"/>
<feature type="region of interest" description="Disordered" evidence="8">
    <location>
        <begin position="1"/>
        <end position="56"/>
    </location>
</feature>
<feature type="region of interest" description="Disordered" evidence="8">
    <location>
        <begin position="141"/>
        <end position="164"/>
    </location>
</feature>
<reference evidence="10 11" key="1">
    <citation type="submission" date="2014-04" db="EMBL/GenBank/DDBJ databases">
        <authorList>
            <consortium name="DOE Joint Genome Institute"/>
            <person name="Kuo A."/>
            <person name="Girlanda M."/>
            <person name="Perotto S."/>
            <person name="Kohler A."/>
            <person name="Nagy L.G."/>
            <person name="Floudas D."/>
            <person name="Copeland A."/>
            <person name="Barry K.W."/>
            <person name="Cichocki N."/>
            <person name="Veneault-Fourrey C."/>
            <person name="LaButti K."/>
            <person name="Lindquist E.A."/>
            <person name="Lipzen A."/>
            <person name="Lundell T."/>
            <person name="Morin E."/>
            <person name="Murat C."/>
            <person name="Sun H."/>
            <person name="Tunlid A."/>
            <person name="Henrissat B."/>
            <person name="Grigoriev I.V."/>
            <person name="Hibbett D.S."/>
            <person name="Martin F."/>
            <person name="Nordberg H.P."/>
            <person name="Cantor M.N."/>
            <person name="Hua S.X."/>
        </authorList>
    </citation>
    <scope>NUCLEOTIDE SEQUENCE [LARGE SCALE GENOMIC DNA]</scope>
    <source>
        <strain evidence="10 11">MUT 4182</strain>
    </source>
</reference>
<protein>
    <recommendedName>
        <fullName evidence="7">Transcription activator of gluconeogenesis ERT1</fullName>
    </recommendedName>
</protein>
<feature type="compositionally biased region" description="Polar residues" evidence="8">
    <location>
        <begin position="1"/>
        <end position="15"/>
    </location>
</feature>
<dbReference type="InterPro" id="IPR001138">
    <property type="entry name" value="Zn2Cys6_DnaBD"/>
</dbReference>
<evidence type="ECO:0000256" key="3">
    <source>
        <dbReference type="ARBA" id="ARBA00023015"/>
    </source>
</evidence>
<proteinExistence type="predicted"/>
<feature type="compositionally biased region" description="Basic residues" evidence="8">
    <location>
        <begin position="235"/>
        <end position="246"/>
    </location>
</feature>
<feature type="region of interest" description="Disordered" evidence="8">
    <location>
        <begin position="234"/>
        <end position="269"/>
    </location>
</feature>
<keyword evidence="6" id="KW-0539">Nucleus</keyword>
<dbReference type="PANTHER" id="PTHR47659">
    <property type="entry name" value="ZN(II)2CYS6 TRANSCRIPTION FACTOR (EUROFUNG)-RELATED"/>
    <property type="match status" value="1"/>
</dbReference>
<dbReference type="InterPro" id="IPR050335">
    <property type="entry name" value="ERT1_acuK_gluconeogen_tf"/>
</dbReference>
<dbReference type="PROSITE" id="PS50048">
    <property type="entry name" value="ZN2_CY6_FUNGAL_2"/>
    <property type="match status" value="1"/>
</dbReference>
<evidence type="ECO:0000259" key="9">
    <source>
        <dbReference type="PROSITE" id="PS50048"/>
    </source>
</evidence>
<evidence type="ECO:0000256" key="2">
    <source>
        <dbReference type="ARBA" id="ARBA00022833"/>
    </source>
</evidence>
<dbReference type="GO" id="GO:0000981">
    <property type="term" value="F:DNA-binding transcription factor activity, RNA polymerase II-specific"/>
    <property type="evidence" value="ECO:0007669"/>
    <property type="project" value="InterPro"/>
</dbReference>
<dbReference type="GO" id="GO:0008270">
    <property type="term" value="F:zinc ion binding"/>
    <property type="evidence" value="ECO:0007669"/>
    <property type="project" value="InterPro"/>
</dbReference>
<dbReference type="CDD" id="cd00067">
    <property type="entry name" value="GAL4"/>
    <property type="match status" value="1"/>
</dbReference>
<evidence type="ECO:0000256" key="8">
    <source>
        <dbReference type="SAM" id="MobiDB-lite"/>
    </source>
</evidence>
<evidence type="ECO:0000313" key="10">
    <source>
        <dbReference type="EMBL" id="KIO23436.1"/>
    </source>
</evidence>
<dbReference type="EMBL" id="KN823085">
    <property type="protein sequence ID" value="KIO23436.1"/>
    <property type="molecule type" value="Genomic_DNA"/>
</dbReference>
<feature type="region of interest" description="Disordered" evidence="8">
    <location>
        <begin position="71"/>
        <end position="97"/>
    </location>
</feature>
<evidence type="ECO:0000313" key="11">
    <source>
        <dbReference type="Proteomes" id="UP000054248"/>
    </source>
</evidence>
<dbReference type="STRING" id="1051891.A0A0C3QD39"/>